<evidence type="ECO:0000313" key="1">
    <source>
        <dbReference type="EMBL" id="SEF70716.1"/>
    </source>
</evidence>
<accession>A0A1H5U6P3</accession>
<gene>
    <name evidence="1" type="ORF">SAMN05444390_101285</name>
</gene>
<dbReference type="Pfam" id="PF11197">
    <property type="entry name" value="DUF2835"/>
    <property type="match status" value="1"/>
</dbReference>
<organism evidence="1 2">
    <name type="scientific">Marinobacterium lutimaris</name>
    <dbReference type="NCBI Taxonomy" id="568106"/>
    <lineage>
        <taxon>Bacteria</taxon>
        <taxon>Pseudomonadati</taxon>
        <taxon>Pseudomonadota</taxon>
        <taxon>Gammaproteobacteria</taxon>
        <taxon>Oceanospirillales</taxon>
        <taxon>Oceanospirillaceae</taxon>
        <taxon>Marinobacterium</taxon>
    </lineage>
</organism>
<dbReference type="InterPro" id="IPR021363">
    <property type="entry name" value="DUF2835"/>
</dbReference>
<dbReference type="RefSeq" id="WP_104001294.1">
    <property type="nucleotide sequence ID" value="NZ_FNVQ01000001.1"/>
</dbReference>
<keyword evidence="2" id="KW-1185">Reference proteome</keyword>
<proteinExistence type="predicted"/>
<dbReference type="AlphaFoldDB" id="A0A1H5U6P3"/>
<dbReference type="Proteomes" id="UP000236745">
    <property type="component" value="Unassembled WGS sequence"/>
</dbReference>
<dbReference type="EMBL" id="FNVQ01000001">
    <property type="protein sequence ID" value="SEF70716.1"/>
    <property type="molecule type" value="Genomic_DNA"/>
</dbReference>
<evidence type="ECO:0008006" key="3">
    <source>
        <dbReference type="Google" id="ProtNLM"/>
    </source>
</evidence>
<evidence type="ECO:0000313" key="2">
    <source>
        <dbReference type="Proteomes" id="UP000236745"/>
    </source>
</evidence>
<name>A0A1H5U6P3_9GAMM</name>
<reference evidence="1 2" key="1">
    <citation type="submission" date="2016-10" db="EMBL/GenBank/DDBJ databases">
        <authorList>
            <person name="de Groot N.N."/>
        </authorList>
    </citation>
    <scope>NUCLEOTIDE SEQUENCE [LARGE SCALE GENOMIC DNA]</scope>
    <source>
        <strain evidence="1 2">DSM 22012</strain>
    </source>
</reference>
<dbReference type="OrthoDB" id="5600793at2"/>
<protein>
    <recommendedName>
        <fullName evidence="3">DUF2835 domain-containing protein</fullName>
    </recommendedName>
</protein>
<sequence>MNELIVDLNISDREFERLYRGEVRDVVVRARDGRRVRFPATSLKRFVTREGIRGSFRIRYSPEGRLQDISRL</sequence>